<accession>L8NYU2</accession>
<dbReference type="GO" id="GO:0006355">
    <property type="term" value="P:regulation of DNA-templated transcription"/>
    <property type="evidence" value="ECO:0007669"/>
    <property type="project" value="InterPro"/>
</dbReference>
<evidence type="ECO:0000256" key="2">
    <source>
        <dbReference type="ARBA" id="ARBA00023125"/>
    </source>
</evidence>
<dbReference type="InterPro" id="IPR000792">
    <property type="entry name" value="Tscrpt_reg_LuxR_C"/>
</dbReference>
<dbReference type="PRINTS" id="PR00038">
    <property type="entry name" value="HTHLUXR"/>
</dbReference>
<dbReference type="PANTHER" id="PTHR44688:SF16">
    <property type="entry name" value="DNA-BINDING TRANSCRIPTIONAL ACTIVATOR DEVR_DOSR"/>
    <property type="match status" value="1"/>
</dbReference>
<dbReference type="PATRIC" id="fig|1160705.3.peg.8426"/>
<gene>
    <name evidence="5" type="ORF">STVIR_8525</name>
</gene>
<dbReference type="PANTHER" id="PTHR44688">
    <property type="entry name" value="DNA-BINDING TRANSCRIPTIONAL ACTIVATOR DEVR_DOSR"/>
    <property type="match status" value="1"/>
</dbReference>
<keyword evidence="1" id="KW-0805">Transcription regulation</keyword>
<dbReference type="InterPro" id="IPR016032">
    <property type="entry name" value="Sig_transdc_resp-reg_C-effctor"/>
</dbReference>
<dbReference type="SMART" id="SM00421">
    <property type="entry name" value="HTH_LUXR"/>
    <property type="match status" value="1"/>
</dbReference>
<reference evidence="5 6" key="1">
    <citation type="journal article" date="2013" name="Genome Announc.">
        <title>Draft Genome Sequence of Streptomyces viridochromogenes Strain Tu57, Producer of Avilamycin.</title>
        <authorList>
            <person name="Gruning B.A."/>
            <person name="Erxleben A."/>
            <person name="Hahnlein A."/>
            <person name="Gunther S."/>
        </authorList>
    </citation>
    <scope>NUCLEOTIDE SEQUENCE [LARGE SCALE GENOMIC DNA]</scope>
    <source>
        <strain evidence="5 6">Tue57</strain>
    </source>
</reference>
<name>L8NYU2_STRVR</name>
<dbReference type="EMBL" id="AMLP01000275">
    <property type="protein sequence ID" value="ELS50481.1"/>
    <property type="molecule type" value="Genomic_DNA"/>
</dbReference>
<dbReference type="Proteomes" id="UP000011205">
    <property type="component" value="Unassembled WGS sequence"/>
</dbReference>
<proteinExistence type="predicted"/>
<comment type="caution">
    <text evidence="5">The sequence shown here is derived from an EMBL/GenBank/DDBJ whole genome shotgun (WGS) entry which is preliminary data.</text>
</comment>
<dbReference type="Pfam" id="PF00196">
    <property type="entry name" value="GerE"/>
    <property type="match status" value="1"/>
</dbReference>
<evidence type="ECO:0000256" key="1">
    <source>
        <dbReference type="ARBA" id="ARBA00023015"/>
    </source>
</evidence>
<dbReference type="AlphaFoldDB" id="L8NYU2"/>
<feature type="domain" description="HTH luxR-type" evidence="4">
    <location>
        <begin position="259"/>
        <end position="324"/>
    </location>
</feature>
<dbReference type="PROSITE" id="PS50043">
    <property type="entry name" value="HTH_LUXR_2"/>
    <property type="match status" value="1"/>
</dbReference>
<protein>
    <submittedName>
        <fullName evidence="5">Putative LuxR family transcriptional regulator</fullName>
    </submittedName>
</protein>
<evidence type="ECO:0000256" key="3">
    <source>
        <dbReference type="ARBA" id="ARBA00023163"/>
    </source>
</evidence>
<keyword evidence="3" id="KW-0804">Transcription</keyword>
<keyword evidence="2" id="KW-0238">DNA-binding</keyword>
<dbReference type="InterPro" id="IPR036388">
    <property type="entry name" value="WH-like_DNA-bd_sf"/>
</dbReference>
<dbReference type="SUPFAM" id="SSF46894">
    <property type="entry name" value="C-terminal effector domain of the bipartite response regulators"/>
    <property type="match status" value="1"/>
</dbReference>
<sequence>MLDEVAGRAAAAGMTVLTGHCVDLGDVGLPYLPFTEVLGALAGDERFADVLGAHPVVDRLLLGHRRAADRSGGPRAGAARAGGSALGRPVVQGLLRFLLSRGIPQRSASGAPRHRPGLFASYRADDLHRRHALRPLLAELVRLPAVERLELRPMADAEVARLVRAVQERPLPDRTWTRAVSGPDVSAWAKAVAAFDYGDAYERARCRLRHAEALLAADDREAAATEARAARETAARLGAAPLLQRLDALIRRGRLAQAAADRSSALTARERDVLRLLALGRSNRQIGEELYITGKTASVHVSDILAELGAASRTEAVALAAHRKGLVSREETVA</sequence>
<dbReference type="Gene3D" id="1.10.10.10">
    <property type="entry name" value="Winged helix-like DNA-binding domain superfamily/Winged helix DNA-binding domain"/>
    <property type="match status" value="1"/>
</dbReference>
<evidence type="ECO:0000259" key="4">
    <source>
        <dbReference type="PROSITE" id="PS50043"/>
    </source>
</evidence>
<organism evidence="5 6">
    <name type="scientific">Streptomyces viridochromogenes Tue57</name>
    <dbReference type="NCBI Taxonomy" id="1160705"/>
    <lineage>
        <taxon>Bacteria</taxon>
        <taxon>Bacillati</taxon>
        <taxon>Actinomycetota</taxon>
        <taxon>Actinomycetes</taxon>
        <taxon>Kitasatosporales</taxon>
        <taxon>Streptomycetaceae</taxon>
        <taxon>Streptomyces</taxon>
    </lineage>
</organism>
<evidence type="ECO:0000313" key="5">
    <source>
        <dbReference type="EMBL" id="ELS50481.1"/>
    </source>
</evidence>
<evidence type="ECO:0000313" key="6">
    <source>
        <dbReference type="Proteomes" id="UP000011205"/>
    </source>
</evidence>
<dbReference type="GO" id="GO:0003677">
    <property type="term" value="F:DNA binding"/>
    <property type="evidence" value="ECO:0007669"/>
    <property type="project" value="UniProtKB-KW"/>
</dbReference>
<dbReference type="CDD" id="cd06170">
    <property type="entry name" value="LuxR_C_like"/>
    <property type="match status" value="1"/>
</dbReference>